<dbReference type="Pfam" id="PF08325">
    <property type="entry name" value="WLM"/>
    <property type="match status" value="1"/>
</dbReference>
<feature type="domain" description="WLM" evidence="2">
    <location>
        <begin position="143"/>
        <end position="329"/>
    </location>
</feature>
<evidence type="ECO:0000259" key="2">
    <source>
        <dbReference type="PROSITE" id="PS51397"/>
    </source>
</evidence>
<dbReference type="AlphaFoldDB" id="A0AAN6SQR9"/>
<feature type="region of interest" description="Disordered" evidence="1">
    <location>
        <begin position="278"/>
        <end position="311"/>
    </location>
</feature>
<dbReference type="PROSITE" id="PS51397">
    <property type="entry name" value="WLM"/>
    <property type="match status" value="1"/>
</dbReference>
<protein>
    <submittedName>
        <fullName evidence="3">WLM domain-containing protein</fullName>
    </submittedName>
</protein>
<keyword evidence="4" id="KW-1185">Reference proteome</keyword>
<dbReference type="InterPro" id="IPR013536">
    <property type="entry name" value="WLM_dom"/>
</dbReference>
<feature type="region of interest" description="Disordered" evidence="1">
    <location>
        <begin position="1"/>
        <end position="24"/>
    </location>
</feature>
<name>A0AAN6SQR9_9PEZI</name>
<organism evidence="3 4">
    <name type="scientific">Parachaetomium inaequale</name>
    <dbReference type="NCBI Taxonomy" id="2588326"/>
    <lineage>
        <taxon>Eukaryota</taxon>
        <taxon>Fungi</taxon>
        <taxon>Dikarya</taxon>
        <taxon>Ascomycota</taxon>
        <taxon>Pezizomycotina</taxon>
        <taxon>Sordariomycetes</taxon>
        <taxon>Sordariomycetidae</taxon>
        <taxon>Sordariales</taxon>
        <taxon>Chaetomiaceae</taxon>
        <taxon>Parachaetomium</taxon>
    </lineage>
</organism>
<proteinExistence type="predicted"/>
<comment type="caution">
    <text evidence="3">The sequence shown here is derived from an EMBL/GenBank/DDBJ whole genome shotgun (WGS) entry which is preliminary data.</text>
</comment>
<dbReference type="PANTHER" id="PTHR47795:SF1">
    <property type="entry name" value="DNA-DEPENDENT METALLOPROTEASE WSS1 HOMOLOG 2"/>
    <property type="match status" value="1"/>
</dbReference>
<evidence type="ECO:0000256" key="1">
    <source>
        <dbReference type="SAM" id="MobiDB-lite"/>
    </source>
</evidence>
<evidence type="ECO:0000313" key="3">
    <source>
        <dbReference type="EMBL" id="KAK4039142.1"/>
    </source>
</evidence>
<gene>
    <name evidence="3" type="ORF">C8A01DRAFT_47347</name>
</gene>
<dbReference type="GO" id="GO:0070628">
    <property type="term" value="F:proteasome binding"/>
    <property type="evidence" value="ECO:0007669"/>
    <property type="project" value="TreeGrafter"/>
</dbReference>
<dbReference type="EMBL" id="MU854409">
    <property type="protein sequence ID" value="KAK4039142.1"/>
    <property type="molecule type" value="Genomic_DNA"/>
</dbReference>
<feature type="region of interest" description="Disordered" evidence="1">
    <location>
        <begin position="325"/>
        <end position="351"/>
    </location>
</feature>
<feature type="compositionally biased region" description="Basic and acidic residues" evidence="1">
    <location>
        <begin position="1"/>
        <end position="11"/>
    </location>
</feature>
<evidence type="ECO:0000313" key="4">
    <source>
        <dbReference type="Proteomes" id="UP001303115"/>
    </source>
</evidence>
<dbReference type="Proteomes" id="UP001303115">
    <property type="component" value="Unassembled WGS sequence"/>
</dbReference>
<sequence>MDSPEPAKDAQLDSLNPSTDEPPVEITIKFPPEKHTQKWAFSQTDTFEHLILALSLEFPSYDWSKAKALPEKRSQPGLKSIYTPSDDGPLPLTTLHTTTLRLLAPQTSALTTLQTQRASAQTWQANRALARARYARLTPTQRRTADDTNHTFHTLRPLPHLPNAARSLAFLERLKADPGIRAAMRKHGFSVGLLTEMDPASATSASHEGVTRILGLNRNKGEVIELRLRTDAYDGWRDYKVIRKTLCHELAHNVHSEHDKDFWALCREIEREVERGDWKHGGQTVGGEEYAPERGGEDEMEEGMVMDHGGWGGLSAREVRARAAEARWSSLERATRQGGEGEGSDGGEKKE</sequence>
<dbReference type="PANTHER" id="PTHR47795">
    <property type="entry name" value="UBIQUITIN AND WLM DOMAIN-CONTAINING METALLOPROTEASE SPCC1442.07C"/>
    <property type="match status" value="1"/>
</dbReference>
<accession>A0AAN6SQR9</accession>
<reference evidence="4" key="1">
    <citation type="journal article" date="2023" name="Mol. Phylogenet. Evol.">
        <title>Genome-scale phylogeny and comparative genomics of the fungal order Sordariales.</title>
        <authorList>
            <person name="Hensen N."/>
            <person name="Bonometti L."/>
            <person name="Westerberg I."/>
            <person name="Brannstrom I.O."/>
            <person name="Guillou S."/>
            <person name="Cros-Aarteil S."/>
            <person name="Calhoun S."/>
            <person name="Haridas S."/>
            <person name="Kuo A."/>
            <person name="Mondo S."/>
            <person name="Pangilinan J."/>
            <person name="Riley R."/>
            <person name="LaButti K."/>
            <person name="Andreopoulos B."/>
            <person name="Lipzen A."/>
            <person name="Chen C."/>
            <person name="Yan M."/>
            <person name="Daum C."/>
            <person name="Ng V."/>
            <person name="Clum A."/>
            <person name="Steindorff A."/>
            <person name="Ohm R.A."/>
            <person name="Martin F."/>
            <person name="Silar P."/>
            <person name="Natvig D.O."/>
            <person name="Lalanne C."/>
            <person name="Gautier V."/>
            <person name="Ament-Velasquez S.L."/>
            <person name="Kruys A."/>
            <person name="Hutchinson M.I."/>
            <person name="Powell A.J."/>
            <person name="Barry K."/>
            <person name="Miller A.N."/>
            <person name="Grigoriev I.V."/>
            <person name="Debuchy R."/>
            <person name="Gladieux P."/>
            <person name="Hiltunen Thoren M."/>
            <person name="Johannesson H."/>
        </authorList>
    </citation>
    <scope>NUCLEOTIDE SEQUENCE [LARGE SCALE GENOMIC DNA]</scope>
    <source>
        <strain evidence="4">CBS 284.82</strain>
    </source>
</reference>